<keyword evidence="1" id="KW-1133">Transmembrane helix</keyword>
<dbReference type="Proteomes" id="UP001226867">
    <property type="component" value="Unassembled WGS sequence"/>
</dbReference>
<sequence length="178" mass="20997">MKPLNPLPMNDRSLRRTVIYLAWVLVMAFFFAHAEIQIEGGAGWATSLPTWRIEHHWLLDIFWGGRAMTGYHAWVFTFMALVFFSPLAFQARWTWRDAGLALVGLIVFWVAEDFQWFLLNPAWGWSRFDPALVTWHKHWLFGAPVDYWIGLATAALILYFRHRRPRGRAVVDNRRDHE</sequence>
<gene>
    <name evidence="2" type="ORF">J2W36_004303</name>
</gene>
<keyword evidence="1" id="KW-0812">Transmembrane</keyword>
<name>A0ABT9SCG4_9BURK</name>
<evidence type="ECO:0000313" key="3">
    <source>
        <dbReference type="Proteomes" id="UP001226867"/>
    </source>
</evidence>
<accession>A0ABT9SCG4</accession>
<protein>
    <submittedName>
        <fullName evidence="2">Uncharacterized protein</fullName>
    </submittedName>
</protein>
<evidence type="ECO:0000313" key="2">
    <source>
        <dbReference type="EMBL" id="MDP9902031.1"/>
    </source>
</evidence>
<keyword evidence="1" id="KW-0472">Membrane</keyword>
<evidence type="ECO:0000256" key="1">
    <source>
        <dbReference type="SAM" id="Phobius"/>
    </source>
</evidence>
<feature type="transmembrane region" description="Helical" evidence="1">
    <location>
        <begin position="101"/>
        <end position="119"/>
    </location>
</feature>
<dbReference type="RefSeq" id="WP_307691790.1">
    <property type="nucleotide sequence ID" value="NZ_JAUSRO010000015.1"/>
</dbReference>
<reference evidence="2 3" key="1">
    <citation type="submission" date="2023-07" db="EMBL/GenBank/DDBJ databases">
        <title>Sorghum-associated microbial communities from plants grown in Nebraska, USA.</title>
        <authorList>
            <person name="Schachtman D."/>
        </authorList>
    </citation>
    <scope>NUCLEOTIDE SEQUENCE [LARGE SCALE GENOMIC DNA]</scope>
    <source>
        <strain evidence="2 3">DS1607</strain>
    </source>
</reference>
<feature type="transmembrane region" description="Helical" evidence="1">
    <location>
        <begin position="71"/>
        <end position="89"/>
    </location>
</feature>
<feature type="transmembrane region" description="Helical" evidence="1">
    <location>
        <begin position="139"/>
        <end position="160"/>
    </location>
</feature>
<dbReference type="EMBL" id="JAUSRO010000015">
    <property type="protein sequence ID" value="MDP9902031.1"/>
    <property type="molecule type" value="Genomic_DNA"/>
</dbReference>
<organism evidence="2 3">
    <name type="scientific">Variovorax ginsengisoli</name>
    <dbReference type="NCBI Taxonomy" id="363844"/>
    <lineage>
        <taxon>Bacteria</taxon>
        <taxon>Pseudomonadati</taxon>
        <taxon>Pseudomonadota</taxon>
        <taxon>Betaproteobacteria</taxon>
        <taxon>Burkholderiales</taxon>
        <taxon>Comamonadaceae</taxon>
        <taxon>Variovorax</taxon>
    </lineage>
</organism>
<keyword evidence="3" id="KW-1185">Reference proteome</keyword>
<comment type="caution">
    <text evidence="2">The sequence shown here is derived from an EMBL/GenBank/DDBJ whole genome shotgun (WGS) entry which is preliminary data.</text>
</comment>
<proteinExistence type="predicted"/>